<feature type="chain" id="PRO_5005189802" description="Plastid light harvesting protein" evidence="6">
    <location>
        <begin position="17"/>
        <end position="217"/>
    </location>
</feature>
<reference evidence="7 8" key="1">
    <citation type="submission" date="2014-11" db="EMBL/GenBank/DDBJ databases">
        <authorList>
            <person name="Zhu J."/>
            <person name="Qi W."/>
            <person name="Song R."/>
        </authorList>
    </citation>
    <scope>NUCLEOTIDE SEQUENCE [LARGE SCALE GENOMIC DNA]</scope>
</reference>
<evidence type="ECO:0000256" key="1">
    <source>
        <dbReference type="ARBA" id="ARBA00004229"/>
    </source>
</evidence>
<name>A0A0G4G7V1_VITBC</name>
<evidence type="ECO:0000256" key="6">
    <source>
        <dbReference type="SAM" id="SignalP"/>
    </source>
</evidence>
<dbReference type="GO" id="GO:0009507">
    <property type="term" value="C:chloroplast"/>
    <property type="evidence" value="ECO:0007669"/>
    <property type="project" value="UniProtKB-SubCell"/>
</dbReference>
<dbReference type="Pfam" id="PF00504">
    <property type="entry name" value="Chloroa_b-bind"/>
    <property type="match status" value="1"/>
</dbReference>
<keyword evidence="5" id="KW-0148">Chlorophyll</keyword>
<feature type="binding site" evidence="5">
    <location>
        <position position="192"/>
    </location>
    <ligand>
        <name>chlorophyll a</name>
        <dbReference type="ChEBI" id="CHEBI:58416"/>
        <label>1</label>
    </ligand>
</feature>
<feature type="binding site" evidence="5">
    <location>
        <position position="86"/>
    </location>
    <ligand>
        <name>chlorophyll a</name>
        <dbReference type="ChEBI" id="CHEBI:58416"/>
        <label>1</label>
    </ligand>
</feature>
<dbReference type="STRING" id="1169540.A0A0G4G7V1"/>
<feature type="binding site" evidence="5">
    <location>
        <position position="187"/>
    </location>
    <ligand>
        <name>chlorophyll a</name>
        <dbReference type="ChEBI" id="CHEBI:58416"/>
        <label>1</label>
    </ligand>
</feature>
<sequence>MQSVVCAALLIVAASAHEAFVPPTTPLRGLTRTGAPRTAPQMVTDDVPAFAKDDAGITAPLGYWDPIGLAKDEETFQFYRRAEIKHGRVAMLAIIGYVVPYYFKFDGWLATSPELKFADIPPGIDAMQVISGAGLAQLFFFIAFLDNIVFPVAKGGSGLYSGLDVGPGFWWKGPEDPEQFKGYQAREINNGRLAMIGIMAAMVQDLVTDKPFPFTSK</sequence>
<proteinExistence type="predicted"/>
<feature type="binding site" evidence="5">
    <location>
        <position position="190"/>
    </location>
    <ligand>
        <name>chlorophyll a</name>
        <dbReference type="ChEBI" id="CHEBI:58416"/>
        <label>1</label>
    </ligand>
</feature>
<dbReference type="EMBL" id="CDMY01000587">
    <property type="protein sequence ID" value="CEM24697.1"/>
    <property type="molecule type" value="Genomic_DNA"/>
</dbReference>
<feature type="binding site" description="axial binding residue" evidence="5">
    <location>
        <position position="88"/>
    </location>
    <ligand>
        <name>chlorophyll b</name>
        <dbReference type="ChEBI" id="CHEBI:61721"/>
        <label>1</label>
    </ligand>
    <ligandPart>
        <name>Mg</name>
        <dbReference type="ChEBI" id="CHEBI:25107"/>
    </ligandPart>
</feature>
<feature type="binding site" description="axial binding residue" evidence="5">
    <location>
        <position position="159"/>
    </location>
    <ligand>
        <name>chlorophyll b</name>
        <dbReference type="ChEBI" id="CHEBI:61721"/>
        <label>1</label>
    </ligand>
    <ligandPart>
        <name>Mg</name>
        <dbReference type="ChEBI" id="CHEBI:25107"/>
    </ligandPart>
</feature>
<dbReference type="OMA" id="DAMQVIS"/>
<dbReference type="GO" id="GO:0016020">
    <property type="term" value="C:membrane"/>
    <property type="evidence" value="ECO:0007669"/>
    <property type="project" value="InterPro"/>
</dbReference>
<keyword evidence="2" id="KW-0150">Chloroplast</keyword>
<evidence type="ECO:0000256" key="2">
    <source>
        <dbReference type="ARBA" id="ARBA00022528"/>
    </source>
</evidence>
<keyword evidence="5" id="KW-0157">Chromophore</keyword>
<keyword evidence="3" id="KW-0602">Photosynthesis</keyword>
<feature type="binding site" evidence="5">
    <location>
        <position position="204"/>
    </location>
    <ligand>
        <name>chlorophyll a</name>
        <dbReference type="ChEBI" id="CHEBI:58416"/>
        <label>1</label>
    </ligand>
</feature>
<accession>A0A0G4G7V1</accession>
<dbReference type="Proteomes" id="UP000041254">
    <property type="component" value="Unassembled WGS sequence"/>
</dbReference>
<gene>
    <name evidence="7" type="ORF">Vbra_9733</name>
</gene>
<dbReference type="OrthoDB" id="405870at2759"/>
<dbReference type="PhylomeDB" id="A0A0G4G7V1"/>
<feature type="signal peptide" evidence="6">
    <location>
        <begin position="1"/>
        <end position="16"/>
    </location>
</feature>
<organism evidence="7 8">
    <name type="scientific">Vitrella brassicaformis (strain CCMP3155)</name>
    <dbReference type="NCBI Taxonomy" id="1169540"/>
    <lineage>
        <taxon>Eukaryota</taxon>
        <taxon>Sar</taxon>
        <taxon>Alveolata</taxon>
        <taxon>Colpodellida</taxon>
        <taxon>Vitrellaceae</taxon>
        <taxon>Vitrella</taxon>
    </lineage>
</organism>
<dbReference type="InterPro" id="IPR001344">
    <property type="entry name" value="Chloro_AB-bd_pln"/>
</dbReference>
<dbReference type="AlphaFoldDB" id="A0A0G4G7V1"/>
<comment type="subcellular location">
    <subcellularLocation>
        <location evidence="1">Plastid</location>
        <location evidence="1">Chloroplast</location>
    </subcellularLocation>
</comment>
<feature type="binding site" evidence="5">
    <location>
        <position position="64"/>
    </location>
    <ligand>
        <name>chlorophyll a</name>
        <dbReference type="ChEBI" id="CHEBI:58416"/>
        <label>1</label>
    </ligand>
</feature>
<evidence type="ECO:0000313" key="8">
    <source>
        <dbReference type="Proteomes" id="UP000041254"/>
    </source>
</evidence>
<keyword evidence="6" id="KW-0732">Signal</keyword>
<dbReference type="PANTHER" id="PTHR21649">
    <property type="entry name" value="CHLOROPHYLL A/B BINDING PROTEIN"/>
    <property type="match status" value="1"/>
</dbReference>
<dbReference type="GO" id="GO:0016168">
    <property type="term" value="F:chlorophyll binding"/>
    <property type="evidence" value="ECO:0007669"/>
    <property type="project" value="UniProtKB-KW"/>
</dbReference>
<keyword evidence="4" id="KW-0934">Plastid</keyword>
<evidence type="ECO:0008006" key="9">
    <source>
        <dbReference type="Google" id="ProtNLM"/>
    </source>
</evidence>
<feature type="binding site" evidence="5">
    <location>
        <position position="83"/>
    </location>
    <ligand>
        <name>chlorophyll a</name>
        <dbReference type="ChEBI" id="CHEBI:58416"/>
        <label>1</label>
    </ligand>
</feature>
<dbReference type="Gene3D" id="1.10.3460.10">
    <property type="entry name" value="Chlorophyll a/b binding protein domain"/>
    <property type="match status" value="1"/>
</dbReference>
<dbReference type="InterPro" id="IPR022796">
    <property type="entry name" value="Chloroa_b-bind"/>
</dbReference>
<evidence type="ECO:0000256" key="4">
    <source>
        <dbReference type="ARBA" id="ARBA00022640"/>
    </source>
</evidence>
<evidence type="ECO:0000256" key="5">
    <source>
        <dbReference type="PIRSR" id="PIRSR601344-1"/>
    </source>
</evidence>
<dbReference type="SUPFAM" id="SSF103511">
    <property type="entry name" value="Chlorophyll a-b binding protein"/>
    <property type="match status" value="1"/>
</dbReference>
<dbReference type="GO" id="GO:0009765">
    <property type="term" value="P:photosynthesis, light harvesting"/>
    <property type="evidence" value="ECO:0007669"/>
    <property type="project" value="InterPro"/>
</dbReference>
<evidence type="ECO:0000256" key="3">
    <source>
        <dbReference type="ARBA" id="ARBA00022531"/>
    </source>
</evidence>
<evidence type="ECO:0000313" key="7">
    <source>
        <dbReference type="EMBL" id="CEM24697.1"/>
    </source>
</evidence>
<dbReference type="InParanoid" id="A0A0G4G7V1"/>
<dbReference type="VEuPathDB" id="CryptoDB:Vbra_9733"/>
<protein>
    <recommendedName>
        <fullName evidence="9">Plastid light harvesting protein</fullName>
    </recommendedName>
</protein>
<keyword evidence="8" id="KW-1185">Reference proteome</keyword>